<comment type="catalytic activity">
    <reaction evidence="2">
        <text>a 3'-end 2',3'-cyclophospho-ribonucleotide-RNA + H2O = a 3'-end 2'-phospho-ribonucleotide-RNA + H(+)</text>
        <dbReference type="Rhea" id="RHEA:11828"/>
        <dbReference type="Rhea" id="RHEA-COMP:10464"/>
        <dbReference type="Rhea" id="RHEA-COMP:17353"/>
        <dbReference type="ChEBI" id="CHEBI:15377"/>
        <dbReference type="ChEBI" id="CHEBI:15378"/>
        <dbReference type="ChEBI" id="CHEBI:83064"/>
        <dbReference type="ChEBI" id="CHEBI:173113"/>
        <dbReference type="EC" id="3.1.4.58"/>
    </reaction>
</comment>
<comment type="function">
    <text evidence="2">Hydrolyzes RNA 2',3'-cyclic phosphodiester to an RNA 2'-phosphomonoester.</text>
</comment>
<reference evidence="4 5" key="1">
    <citation type="submission" date="2018-06" db="EMBL/GenBank/DDBJ databases">
        <title>Streptacidiphilus pinicola sp. nov., isolated from pine grove soil.</title>
        <authorList>
            <person name="Roh S.G."/>
            <person name="Park S."/>
            <person name="Kim M.-K."/>
            <person name="Yun B.-R."/>
            <person name="Park J."/>
            <person name="Kim M.J."/>
            <person name="Kim Y.S."/>
            <person name="Kim S.B."/>
        </authorList>
    </citation>
    <scope>NUCLEOTIDE SEQUENCE [LARGE SCALE GENOMIC DNA]</scope>
    <source>
        <strain evidence="4 5">MMS16-CNU450</strain>
    </source>
</reference>
<dbReference type="InterPro" id="IPR009097">
    <property type="entry name" value="Cyclic_Pdiesterase"/>
</dbReference>
<feature type="short sequence motif" description="HXTX 2" evidence="2">
    <location>
        <begin position="125"/>
        <end position="128"/>
    </location>
</feature>
<dbReference type="InterPro" id="IPR014051">
    <property type="entry name" value="Phosphoesterase_HXTX"/>
</dbReference>
<proteinExistence type="inferred from homology"/>
<keyword evidence="5" id="KW-1185">Reference proteome</keyword>
<dbReference type="RefSeq" id="WP_111501923.1">
    <property type="nucleotide sequence ID" value="NZ_QKYN01000066.1"/>
</dbReference>
<dbReference type="Proteomes" id="UP000248889">
    <property type="component" value="Unassembled WGS sequence"/>
</dbReference>
<feature type="domain" description="Phosphoesterase HXTX" evidence="3">
    <location>
        <begin position="98"/>
        <end position="169"/>
    </location>
</feature>
<dbReference type="PANTHER" id="PTHR35561">
    <property type="entry name" value="RNA 2',3'-CYCLIC PHOSPHODIESTERASE"/>
    <property type="match status" value="1"/>
</dbReference>
<accession>A0A2X0J2J8</accession>
<dbReference type="EMBL" id="QKYN01000066">
    <property type="protein sequence ID" value="RAG84426.1"/>
    <property type="molecule type" value="Genomic_DNA"/>
</dbReference>
<gene>
    <name evidence="4" type="primary">thpR</name>
    <name evidence="4" type="ORF">DN069_17355</name>
</gene>
<organism evidence="4 5">
    <name type="scientific">Streptacidiphilus pinicola</name>
    <dbReference type="NCBI Taxonomy" id="2219663"/>
    <lineage>
        <taxon>Bacteria</taxon>
        <taxon>Bacillati</taxon>
        <taxon>Actinomycetota</taxon>
        <taxon>Actinomycetes</taxon>
        <taxon>Kitasatosporales</taxon>
        <taxon>Streptomycetaceae</taxon>
        <taxon>Streptacidiphilus</taxon>
    </lineage>
</organism>
<evidence type="ECO:0000313" key="4">
    <source>
        <dbReference type="EMBL" id="RAG84426.1"/>
    </source>
</evidence>
<dbReference type="OrthoDB" id="9787070at2"/>
<protein>
    <recommendedName>
        <fullName evidence="2">RNA 2',3'-cyclic phosphodiesterase</fullName>
        <shortName evidence="2">RNA 2',3'-CPDase</shortName>
        <ecNumber evidence="2">3.1.4.58</ecNumber>
    </recommendedName>
</protein>
<comment type="similarity">
    <text evidence="2">Belongs to the 2H phosphoesterase superfamily. ThpR family.</text>
</comment>
<dbReference type="PANTHER" id="PTHR35561:SF1">
    <property type="entry name" value="RNA 2',3'-CYCLIC PHOSPHODIESTERASE"/>
    <property type="match status" value="1"/>
</dbReference>
<comment type="caution">
    <text evidence="4">The sequence shown here is derived from an EMBL/GenBank/DDBJ whole genome shotgun (WGS) entry which is preliminary data.</text>
</comment>
<feature type="active site" description="Proton donor" evidence="2">
    <location>
        <position position="42"/>
    </location>
</feature>
<keyword evidence="1 2" id="KW-0378">Hydrolase</keyword>
<dbReference type="GO" id="GO:0004113">
    <property type="term" value="F:2',3'-cyclic-nucleotide 3'-phosphodiesterase activity"/>
    <property type="evidence" value="ECO:0007669"/>
    <property type="project" value="InterPro"/>
</dbReference>
<evidence type="ECO:0000256" key="1">
    <source>
        <dbReference type="ARBA" id="ARBA00022801"/>
    </source>
</evidence>
<dbReference type="NCBIfam" id="TIGR02258">
    <property type="entry name" value="2_5_ligase"/>
    <property type="match status" value="1"/>
</dbReference>
<dbReference type="SUPFAM" id="SSF55144">
    <property type="entry name" value="LigT-like"/>
    <property type="match status" value="1"/>
</dbReference>
<evidence type="ECO:0000256" key="2">
    <source>
        <dbReference type="HAMAP-Rule" id="MF_01940"/>
    </source>
</evidence>
<feature type="active site" description="Proton acceptor" evidence="2">
    <location>
        <position position="125"/>
    </location>
</feature>
<evidence type="ECO:0000259" key="3">
    <source>
        <dbReference type="Pfam" id="PF02834"/>
    </source>
</evidence>
<dbReference type="AlphaFoldDB" id="A0A2X0J2J8"/>
<dbReference type="EC" id="3.1.4.58" evidence="2"/>
<evidence type="ECO:0000313" key="5">
    <source>
        <dbReference type="Proteomes" id="UP000248889"/>
    </source>
</evidence>
<feature type="short sequence motif" description="HXTX 1" evidence="2">
    <location>
        <begin position="42"/>
        <end position="45"/>
    </location>
</feature>
<dbReference type="Pfam" id="PF02834">
    <property type="entry name" value="LigT_PEase"/>
    <property type="match status" value="2"/>
</dbReference>
<feature type="domain" description="Phosphoesterase HXTX" evidence="3">
    <location>
        <begin position="9"/>
        <end position="88"/>
    </location>
</feature>
<dbReference type="GO" id="GO:0008664">
    <property type="term" value="F:RNA 2',3'-cyclic 3'-phosphodiesterase activity"/>
    <property type="evidence" value="ECO:0007669"/>
    <property type="project" value="UniProtKB-EC"/>
</dbReference>
<dbReference type="Gene3D" id="3.90.1140.10">
    <property type="entry name" value="Cyclic phosphodiesterase"/>
    <property type="match status" value="1"/>
</dbReference>
<name>A0A2X0J2J8_9ACTN</name>
<sequence>MRLFLAVVPPESALQELDAAVSPLRDLPGAAGLRWTGTQGWHLTLAFLGQVDPADVAALEPRLERVAHRHPAHVLRVTGGGRFGDRVLWAGVKGDTHALRRLAESASAAARHSGIAVDERPFRGHLTLARGGSARVDLKPFAAALAEFEGAEWTAGSLRLMRSYLGAGPAHYETVGEWELTGKA</sequence>
<dbReference type="HAMAP" id="MF_01940">
    <property type="entry name" value="RNA_CPDase"/>
    <property type="match status" value="1"/>
</dbReference>
<dbReference type="InterPro" id="IPR004175">
    <property type="entry name" value="RNA_CPDase"/>
</dbReference>